<comment type="similarity">
    <text evidence="3">Belongs to the protein kinase superfamily. STE Ser/Thr protein kinase family. MAP kinase kinase kinase subfamily.</text>
</comment>
<dbReference type="Pfam" id="PF07714">
    <property type="entry name" value="PK_Tyr_Ser-Thr"/>
    <property type="match status" value="1"/>
</dbReference>
<accession>A0A8I6RIA7</accession>
<evidence type="ECO:0000256" key="16">
    <source>
        <dbReference type="ARBA" id="ARBA00077446"/>
    </source>
</evidence>
<evidence type="ECO:0000256" key="19">
    <source>
        <dbReference type="PIRSR" id="PIRSR038165-51"/>
    </source>
</evidence>
<evidence type="ECO:0000259" key="22">
    <source>
        <dbReference type="PROSITE" id="PS50011"/>
    </source>
</evidence>
<evidence type="ECO:0000256" key="15">
    <source>
        <dbReference type="ARBA" id="ARBA00074193"/>
    </source>
</evidence>
<dbReference type="EC" id="2.7.11.25" evidence="4"/>
<dbReference type="OrthoDB" id="339325at2759"/>
<feature type="region of interest" description="Disordered" evidence="21">
    <location>
        <begin position="720"/>
        <end position="780"/>
    </location>
</feature>
<evidence type="ECO:0000256" key="2">
    <source>
        <dbReference type="ARBA" id="ARBA00004496"/>
    </source>
</evidence>
<comment type="subcellular location">
    <subcellularLocation>
        <location evidence="2">Cytoplasm</location>
    </subcellularLocation>
    <subcellularLocation>
        <location evidence="1">Membrane</location>
    </subcellularLocation>
</comment>
<evidence type="ECO:0000256" key="17">
    <source>
        <dbReference type="ARBA" id="ARBA00080806"/>
    </source>
</evidence>
<feature type="active site" description="Proton acceptor" evidence="18">
    <location>
        <position position="223"/>
    </location>
</feature>
<feature type="compositionally biased region" description="Polar residues" evidence="21">
    <location>
        <begin position="771"/>
        <end position="780"/>
    </location>
</feature>
<feature type="compositionally biased region" description="Basic and acidic residues" evidence="21">
    <location>
        <begin position="558"/>
        <end position="568"/>
    </location>
</feature>
<evidence type="ECO:0000256" key="12">
    <source>
        <dbReference type="ARBA" id="ARBA00023136"/>
    </source>
</evidence>
<organism evidence="23 24">
    <name type="scientific">Cimex lectularius</name>
    <name type="common">Bed bug</name>
    <name type="synonym">Acanthia lectularia</name>
    <dbReference type="NCBI Taxonomy" id="79782"/>
    <lineage>
        <taxon>Eukaryota</taxon>
        <taxon>Metazoa</taxon>
        <taxon>Ecdysozoa</taxon>
        <taxon>Arthropoda</taxon>
        <taxon>Hexapoda</taxon>
        <taxon>Insecta</taxon>
        <taxon>Pterygota</taxon>
        <taxon>Neoptera</taxon>
        <taxon>Paraneoptera</taxon>
        <taxon>Hemiptera</taxon>
        <taxon>Heteroptera</taxon>
        <taxon>Panheteroptera</taxon>
        <taxon>Cimicomorpha</taxon>
        <taxon>Cimicidae</taxon>
        <taxon>Cimex</taxon>
    </lineage>
</organism>
<evidence type="ECO:0000313" key="24">
    <source>
        <dbReference type="Proteomes" id="UP000494040"/>
    </source>
</evidence>
<dbReference type="FunFam" id="1.10.510.10:FF:000087">
    <property type="entry name" value="Mitogen-activated protein kinase kinase kinase 12"/>
    <property type="match status" value="1"/>
</dbReference>
<keyword evidence="7" id="KW-0808">Transferase</keyword>
<comment type="catalytic activity">
    <reaction evidence="14">
        <text>L-seryl-[protein] + ATP = O-phospho-L-seryl-[protein] + ADP + H(+)</text>
        <dbReference type="Rhea" id="RHEA:17989"/>
        <dbReference type="Rhea" id="RHEA-COMP:9863"/>
        <dbReference type="Rhea" id="RHEA-COMP:11604"/>
        <dbReference type="ChEBI" id="CHEBI:15378"/>
        <dbReference type="ChEBI" id="CHEBI:29999"/>
        <dbReference type="ChEBI" id="CHEBI:30616"/>
        <dbReference type="ChEBI" id="CHEBI:83421"/>
        <dbReference type="ChEBI" id="CHEBI:456216"/>
        <dbReference type="EC" id="2.7.11.25"/>
    </reaction>
</comment>
<dbReference type="PROSITE" id="PS00108">
    <property type="entry name" value="PROTEIN_KINASE_ST"/>
    <property type="match status" value="1"/>
</dbReference>
<dbReference type="RefSeq" id="XP_014244377.1">
    <property type="nucleotide sequence ID" value="XM_014388891.2"/>
</dbReference>
<dbReference type="PROSITE" id="PS50011">
    <property type="entry name" value="PROTEIN_KINASE_DOM"/>
    <property type="match status" value="1"/>
</dbReference>
<dbReference type="GO" id="GO:0004709">
    <property type="term" value="F:MAP kinase kinase kinase activity"/>
    <property type="evidence" value="ECO:0007669"/>
    <property type="project" value="UniProtKB-EC"/>
</dbReference>
<protein>
    <recommendedName>
        <fullName evidence="15">Mitogen-activated protein kinase kinase kinase dlk-1</fullName>
        <ecNumber evidence="4">2.7.11.25</ecNumber>
    </recommendedName>
    <alternativeName>
        <fullName evidence="17">DAP kinase-like kinase</fullName>
    </alternativeName>
    <alternativeName>
        <fullName evidence="16">Death-associated protein kinase-like kinase</fullName>
    </alternativeName>
</protein>
<dbReference type="GO" id="GO:0006950">
    <property type="term" value="P:response to stress"/>
    <property type="evidence" value="ECO:0007669"/>
    <property type="project" value="UniProtKB-ARBA"/>
</dbReference>
<evidence type="ECO:0000256" key="14">
    <source>
        <dbReference type="ARBA" id="ARBA00048329"/>
    </source>
</evidence>
<evidence type="ECO:0000256" key="4">
    <source>
        <dbReference type="ARBA" id="ARBA00012406"/>
    </source>
</evidence>
<dbReference type="Gene3D" id="3.30.200.20">
    <property type="entry name" value="Phosphorylase Kinase, domain 1"/>
    <property type="match status" value="1"/>
</dbReference>
<keyword evidence="12" id="KW-0472">Membrane</keyword>
<evidence type="ECO:0000256" key="10">
    <source>
        <dbReference type="ARBA" id="ARBA00022777"/>
    </source>
</evidence>
<dbReference type="InterPro" id="IPR008271">
    <property type="entry name" value="Ser/Thr_kinase_AS"/>
</dbReference>
<feature type="region of interest" description="Disordered" evidence="21">
    <location>
        <begin position="673"/>
        <end position="706"/>
    </location>
</feature>
<feature type="binding site" evidence="19">
    <location>
        <position position="139"/>
    </location>
    <ligand>
        <name>ATP</name>
        <dbReference type="ChEBI" id="CHEBI:30616"/>
    </ligand>
</feature>
<dbReference type="SUPFAM" id="SSF56112">
    <property type="entry name" value="Protein kinase-like (PK-like)"/>
    <property type="match status" value="1"/>
</dbReference>
<feature type="region of interest" description="Disordered" evidence="21">
    <location>
        <begin position="1"/>
        <end position="31"/>
    </location>
</feature>
<feature type="compositionally biased region" description="Polar residues" evidence="21">
    <location>
        <begin position="18"/>
        <end position="31"/>
    </location>
</feature>
<dbReference type="InterPro" id="IPR000719">
    <property type="entry name" value="Prot_kinase_dom"/>
</dbReference>
<dbReference type="Gene3D" id="1.10.510.10">
    <property type="entry name" value="Transferase(Phosphotransferase) domain 1"/>
    <property type="match status" value="1"/>
</dbReference>
<dbReference type="PANTHER" id="PTHR44329:SF304">
    <property type="entry name" value="MITOGEN-ACTIVATED PROTEIN KINASE KINASE KINASE 13-LIKE ISOFORM X1"/>
    <property type="match status" value="1"/>
</dbReference>
<dbReference type="GO" id="GO:0005524">
    <property type="term" value="F:ATP binding"/>
    <property type="evidence" value="ECO:0007669"/>
    <property type="project" value="UniProtKB-KW"/>
</dbReference>
<reference evidence="23" key="1">
    <citation type="submission" date="2022-01" db="UniProtKB">
        <authorList>
            <consortium name="EnsemblMetazoa"/>
        </authorList>
    </citation>
    <scope>IDENTIFICATION</scope>
</reference>
<keyword evidence="8" id="KW-0677">Repeat</keyword>
<dbReference type="PANTHER" id="PTHR44329">
    <property type="entry name" value="SERINE/THREONINE-PROTEIN KINASE TNNI3K-RELATED"/>
    <property type="match status" value="1"/>
</dbReference>
<dbReference type="KEGG" id="clec:106663798"/>
<evidence type="ECO:0000256" key="5">
    <source>
        <dbReference type="ARBA" id="ARBA00022490"/>
    </source>
</evidence>
<dbReference type="FunFam" id="3.30.200.20:FF:000095">
    <property type="entry name" value="Mitogen-activated protein kinase kinase kinase 12"/>
    <property type="match status" value="1"/>
</dbReference>
<feature type="compositionally biased region" description="Polar residues" evidence="21">
    <location>
        <begin position="583"/>
        <end position="595"/>
    </location>
</feature>
<evidence type="ECO:0000313" key="23">
    <source>
        <dbReference type="EnsemblMetazoa" id="XP_014244377.1"/>
    </source>
</evidence>
<dbReference type="CTD" id="40143"/>
<keyword evidence="5" id="KW-0963">Cytoplasm</keyword>
<feature type="binding site" evidence="19">
    <location>
        <begin position="118"/>
        <end position="126"/>
    </location>
    <ligand>
        <name>ATP</name>
        <dbReference type="ChEBI" id="CHEBI:30616"/>
    </ligand>
</feature>
<dbReference type="GO" id="GO:0016020">
    <property type="term" value="C:membrane"/>
    <property type="evidence" value="ECO:0007669"/>
    <property type="project" value="UniProtKB-SubCell"/>
</dbReference>
<keyword evidence="11 19" id="KW-0067">ATP-binding</keyword>
<feature type="region of interest" description="Disordered" evidence="21">
    <location>
        <begin position="555"/>
        <end position="624"/>
    </location>
</feature>
<evidence type="ECO:0000256" key="21">
    <source>
        <dbReference type="SAM" id="MobiDB-lite"/>
    </source>
</evidence>
<comment type="catalytic activity">
    <reaction evidence="13">
        <text>L-threonyl-[protein] + ATP = O-phospho-L-threonyl-[protein] + ADP + H(+)</text>
        <dbReference type="Rhea" id="RHEA:46608"/>
        <dbReference type="Rhea" id="RHEA-COMP:11060"/>
        <dbReference type="Rhea" id="RHEA-COMP:11605"/>
        <dbReference type="ChEBI" id="CHEBI:15378"/>
        <dbReference type="ChEBI" id="CHEBI:30013"/>
        <dbReference type="ChEBI" id="CHEBI:30616"/>
        <dbReference type="ChEBI" id="CHEBI:61977"/>
        <dbReference type="ChEBI" id="CHEBI:456216"/>
        <dbReference type="EC" id="2.7.11.25"/>
    </reaction>
</comment>
<keyword evidence="9 19" id="KW-0547">Nucleotide-binding</keyword>
<dbReference type="InterPro" id="IPR011009">
    <property type="entry name" value="Kinase-like_dom_sf"/>
</dbReference>
<evidence type="ECO:0000256" key="9">
    <source>
        <dbReference type="ARBA" id="ARBA00022741"/>
    </source>
</evidence>
<proteinExistence type="inferred from homology"/>
<evidence type="ECO:0000256" key="6">
    <source>
        <dbReference type="ARBA" id="ARBA00022527"/>
    </source>
</evidence>
<dbReference type="AlphaFoldDB" id="A0A8I6RIA7"/>
<name>A0A8I6RIA7_CIMLE</name>
<keyword evidence="20" id="KW-0175">Coiled coil</keyword>
<dbReference type="InterPro" id="IPR051681">
    <property type="entry name" value="Ser/Thr_Kinases-Pseudokinases"/>
</dbReference>
<evidence type="ECO:0000256" key="8">
    <source>
        <dbReference type="ARBA" id="ARBA00022737"/>
    </source>
</evidence>
<dbReference type="InterPro" id="IPR001245">
    <property type="entry name" value="Ser-Thr/Tyr_kinase_cat_dom"/>
</dbReference>
<dbReference type="GO" id="GO:0005737">
    <property type="term" value="C:cytoplasm"/>
    <property type="evidence" value="ECO:0007669"/>
    <property type="project" value="UniProtKB-SubCell"/>
</dbReference>
<dbReference type="CDD" id="cd14059">
    <property type="entry name" value="STKc_MAP3K12_13"/>
    <property type="match status" value="1"/>
</dbReference>
<dbReference type="SMART" id="SM00220">
    <property type="entry name" value="S_TKc"/>
    <property type="match status" value="1"/>
</dbReference>
<dbReference type="GeneID" id="106663798"/>
<feature type="compositionally biased region" description="Basic and acidic residues" evidence="21">
    <location>
        <begin position="722"/>
        <end position="733"/>
    </location>
</feature>
<keyword evidence="6" id="KW-0723">Serine/threonine-protein kinase</keyword>
<evidence type="ECO:0000256" key="11">
    <source>
        <dbReference type="ARBA" id="ARBA00022840"/>
    </source>
</evidence>
<evidence type="ECO:0000256" key="7">
    <source>
        <dbReference type="ARBA" id="ARBA00022679"/>
    </source>
</evidence>
<feature type="compositionally biased region" description="Polar residues" evidence="21">
    <location>
        <begin position="602"/>
        <end position="624"/>
    </location>
</feature>
<keyword evidence="10" id="KW-0418">Kinase</keyword>
<dbReference type="Proteomes" id="UP000494040">
    <property type="component" value="Unassembled WGS sequence"/>
</dbReference>
<sequence>MHTPDEAKGMTANPPLSLANTSLPSPDEQNLSNSIKCIQEGLEELGTGPQGVVTDSSSDNSPTVDHTVVERGSWVEGLLGCLRPVFTIINKATSNEIKASHHDDWEIPFESISDLEWLGSGAQGAVFSGKLKNETVAVKKVREQKETDIKHLRKLNHPNIVQFKGVCTQAPCYCIVMEYCPYGPLYNLLKDGEEISPERLISWAKQIASGMLYLHSNKIIHRDLKSPNVLIGEQKCVKISDFGTCRQWNEISTKMSFTGTIAWMAPEVIRNEPCSEKVDIWSYGVVLWELLTCETPYKDVDSSAIIWGVGSNSLQLPIPSSCPEGFKLLMKQCWSPKPKNRPSFKHILHHLDIAASDVITSTPEKYFRTQATWKQEVRDQMSKIETNKSNQMPRFDEVDLIKKRNDELKHAQDIRQHYERKLGRVNDLYTALATAFIELDEREREIRKLEKSLKGKKRCPKITAKMQTERYRKREEEVHCTTSLALSRELLSPQKEACGGKSSLCAQMGSNGIVQTFSIPLRPRRMRPRRAVIAADYWDLTNEYEYDAPVDMDCSTSEADRNSRRISDRTSSGISVGDRLSGSAFTSSQTQTDSTPMEIGSGASSVAESRLPSPTDSINGNVRQPDQIDTYIHDYENYNETELNCNTRLSDDDHLETLGRKVNEMILTNGNCVGIEDSSSREDDEPPHLPYSYGLRRKSAGRRPIGPGCRIRRFKCMPVTAHSDEENTSERSHSRSSTLESNPPAIPIKRSGSDRSSDSDSDEPSEATVASMVTNTFAIA</sequence>
<evidence type="ECO:0000256" key="3">
    <source>
        <dbReference type="ARBA" id="ARBA00006529"/>
    </source>
</evidence>
<evidence type="ECO:0000256" key="18">
    <source>
        <dbReference type="PIRSR" id="PIRSR038165-50"/>
    </source>
</evidence>
<evidence type="ECO:0000256" key="20">
    <source>
        <dbReference type="SAM" id="Coils"/>
    </source>
</evidence>
<evidence type="ECO:0000256" key="1">
    <source>
        <dbReference type="ARBA" id="ARBA00004370"/>
    </source>
</evidence>
<dbReference type="EnsemblMetazoa" id="XM_014388891.2">
    <property type="protein sequence ID" value="XP_014244377.1"/>
    <property type="gene ID" value="LOC106663798"/>
</dbReference>
<evidence type="ECO:0000256" key="13">
    <source>
        <dbReference type="ARBA" id="ARBA00047559"/>
    </source>
</evidence>
<feature type="domain" description="Protein kinase" evidence="22">
    <location>
        <begin position="112"/>
        <end position="353"/>
    </location>
</feature>
<feature type="coiled-coil region" evidence="20">
    <location>
        <begin position="401"/>
        <end position="459"/>
    </location>
</feature>
<keyword evidence="24" id="KW-1185">Reference proteome</keyword>
<dbReference type="PRINTS" id="PR00109">
    <property type="entry name" value="TYRKINASE"/>
</dbReference>